<gene>
    <name evidence="1" type="ORF">PanWU01x14_236200</name>
</gene>
<sequence>SLSLSLSCCLSQSQPLVVSARTRSWAPFLLLDLYPRLRFSLETGCEVSKWCSHLIPFEFPSPKLQDFDNSNPKSHLQLSICKSILISKLTRCFEDLDQII</sequence>
<protein>
    <submittedName>
        <fullName evidence="1">Uncharacterized protein</fullName>
    </submittedName>
</protein>
<evidence type="ECO:0000313" key="1">
    <source>
        <dbReference type="EMBL" id="PON48583.1"/>
    </source>
</evidence>
<evidence type="ECO:0000313" key="2">
    <source>
        <dbReference type="Proteomes" id="UP000237105"/>
    </source>
</evidence>
<dbReference type="Proteomes" id="UP000237105">
    <property type="component" value="Unassembled WGS sequence"/>
</dbReference>
<proteinExistence type="predicted"/>
<reference evidence="2" key="1">
    <citation type="submission" date="2016-06" db="EMBL/GenBank/DDBJ databases">
        <title>Parallel loss of symbiosis genes in relatives of nitrogen-fixing non-legume Parasponia.</title>
        <authorList>
            <person name="Van Velzen R."/>
            <person name="Holmer R."/>
            <person name="Bu F."/>
            <person name="Rutten L."/>
            <person name="Van Zeijl A."/>
            <person name="Liu W."/>
            <person name="Santuari L."/>
            <person name="Cao Q."/>
            <person name="Sharma T."/>
            <person name="Shen D."/>
            <person name="Roswanjaya Y."/>
            <person name="Wardhani T."/>
            <person name="Kalhor M.S."/>
            <person name="Jansen J."/>
            <person name="Van den Hoogen J."/>
            <person name="Gungor B."/>
            <person name="Hartog M."/>
            <person name="Hontelez J."/>
            <person name="Verver J."/>
            <person name="Yang W.-C."/>
            <person name="Schijlen E."/>
            <person name="Repin R."/>
            <person name="Schilthuizen M."/>
            <person name="Schranz E."/>
            <person name="Heidstra R."/>
            <person name="Miyata K."/>
            <person name="Fedorova E."/>
            <person name="Kohlen W."/>
            <person name="Bisseling T."/>
            <person name="Smit S."/>
            <person name="Geurts R."/>
        </authorList>
    </citation>
    <scope>NUCLEOTIDE SEQUENCE [LARGE SCALE GENOMIC DNA]</scope>
    <source>
        <strain evidence="2">cv. WU1-14</strain>
    </source>
</reference>
<keyword evidence="2" id="KW-1185">Reference proteome</keyword>
<organism evidence="1 2">
    <name type="scientific">Parasponia andersonii</name>
    <name type="common">Sponia andersonii</name>
    <dbReference type="NCBI Taxonomy" id="3476"/>
    <lineage>
        <taxon>Eukaryota</taxon>
        <taxon>Viridiplantae</taxon>
        <taxon>Streptophyta</taxon>
        <taxon>Embryophyta</taxon>
        <taxon>Tracheophyta</taxon>
        <taxon>Spermatophyta</taxon>
        <taxon>Magnoliopsida</taxon>
        <taxon>eudicotyledons</taxon>
        <taxon>Gunneridae</taxon>
        <taxon>Pentapetalae</taxon>
        <taxon>rosids</taxon>
        <taxon>fabids</taxon>
        <taxon>Rosales</taxon>
        <taxon>Cannabaceae</taxon>
        <taxon>Parasponia</taxon>
    </lineage>
</organism>
<dbReference type="AlphaFoldDB" id="A0A2P5BIJ4"/>
<name>A0A2P5BIJ4_PARAD</name>
<dbReference type="EMBL" id="JXTB01000274">
    <property type="protein sequence ID" value="PON48583.1"/>
    <property type="molecule type" value="Genomic_DNA"/>
</dbReference>
<accession>A0A2P5BIJ4</accession>
<comment type="caution">
    <text evidence="1">The sequence shown here is derived from an EMBL/GenBank/DDBJ whole genome shotgun (WGS) entry which is preliminary data.</text>
</comment>
<feature type="non-terminal residue" evidence="1">
    <location>
        <position position="1"/>
    </location>
</feature>